<keyword evidence="3" id="KW-1185">Reference proteome</keyword>
<organism evidence="2 3">
    <name type="scientific">Microbacterium panaciterrae</name>
    <dbReference type="NCBI Taxonomy" id="985759"/>
    <lineage>
        <taxon>Bacteria</taxon>
        <taxon>Bacillati</taxon>
        <taxon>Actinomycetota</taxon>
        <taxon>Actinomycetes</taxon>
        <taxon>Micrococcales</taxon>
        <taxon>Microbacteriaceae</taxon>
        <taxon>Microbacterium</taxon>
    </lineage>
</organism>
<evidence type="ECO:0000259" key="1">
    <source>
        <dbReference type="PROSITE" id="PS51819"/>
    </source>
</evidence>
<evidence type="ECO:0000313" key="3">
    <source>
        <dbReference type="Proteomes" id="UP001500731"/>
    </source>
</evidence>
<dbReference type="SUPFAM" id="SSF54593">
    <property type="entry name" value="Glyoxalase/Bleomycin resistance protein/Dihydroxybiphenyl dioxygenase"/>
    <property type="match status" value="1"/>
</dbReference>
<accession>A0ABP8NXN8</accession>
<dbReference type="PROSITE" id="PS51819">
    <property type="entry name" value="VOC"/>
    <property type="match status" value="1"/>
</dbReference>
<reference evidence="3" key="1">
    <citation type="journal article" date="2019" name="Int. J. Syst. Evol. Microbiol.">
        <title>The Global Catalogue of Microorganisms (GCM) 10K type strain sequencing project: providing services to taxonomists for standard genome sequencing and annotation.</title>
        <authorList>
            <consortium name="The Broad Institute Genomics Platform"/>
            <consortium name="The Broad Institute Genome Sequencing Center for Infectious Disease"/>
            <person name="Wu L."/>
            <person name="Ma J."/>
        </authorList>
    </citation>
    <scope>NUCLEOTIDE SEQUENCE [LARGE SCALE GENOMIC DNA]</scope>
    <source>
        <strain evidence="3">JCM 17839</strain>
    </source>
</reference>
<dbReference type="Gene3D" id="3.10.180.10">
    <property type="entry name" value="2,3-Dihydroxybiphenyl 1,2-Dioxygenase, domain 1"/>
    <property type="match status" value="1"/>
</dbReference>
<dbReference type="InterPro" id="IPR004360">
    <property type="entry name" value="Glyas_Fos-R_dOase_dom"/>
</dbReference>
<evidence type="ECO:0000313" key="2">
    <source>
        <dbReference type="EMBL" id="GAA4477376.1"/>
    </source>
</evidence>
<sequence>MTAPTLNSVAWFEIGSDRPDDVKKFFGDLFGWQFKLSTDLAGVDYHAAITPDTPGPSGGIFDHAGKFEDYAIFYVLVADVPAIIEQAKTLGGDVLMEPVTDAAGVTFARLRDNGGRHFGVFSMPAPIA</sequence>
<proteinExistence type="predicted"/>
<feature type="domain" description="VOC" evidence="1">
    <location>
        <begin position="8"/>
        <end position="123"/>
    </location>
</feature>
<comment type="caution">
    <text evidence="2">The sequence shown here is derived from an EMBL/GenBank/DDBJ whole genome shotgun (WGS) entry which is preliminary data.</text>
</comment>
<dbReference type="Pfam" id="PF00903">
    <property type="entry name" value="Glyoxalase"/>
    <property type="match status" value="1"/>
</dbReference>
<dbReference type="InterPro" id="IPR037523">
    <property type="entry name" value="VOC_core"/>
</dbReference>
<dbReference type="RefSeq" id="WP_345183056.1">
    <property type="nucleotide sequence ID" value="NZ_BAABGP010000001.1"/>
</dbReference>
<protein>
    <submittedName>
        <fullName evidence="2">VOC family protein</fullName>
    </submittedName>
</protein>
<dbReference type="EMBL" id="BAABGP010000001">
    <property type="protein sequence ID" value="GAA4477376.1"/>
    <property type="molecule type" value="Genomic_DNA"/>
</dbReference>
<dbReference type="Proteomes" id="UP001500731">
    <property type="component" value="Unassembled WGS sequence"/>
</dbReference>
<dbReference type="InterPro" id="IPR029068">
    <property type="entry name" value="Glyas_Bleomycin-R_OHBP_Dase"/>
</dbReference>
<name>A0ABP8NXN8_9MICO</name>
<gene>
    <name evidence="2" type="ORF">GCM10023171_00010</name>
</gene>